<gene>
    <name evidence="3" type="primary">AVEN_215711_1</name>
    <name evidence="3" type="ORF">CDAR_20881</name>
</gene>
<organism evidence="3 4">
    <name type="scientific">Caerostris darwini</name>
    <dbReference type="NCBI Taxonomy" id="1538125"/>
    <lineage>
        <taxon>Eukaryota</taxon>
        <taxon>Metazoa</taxon>
        <taxon>Ecdysozoa</taxon>
        <taxon>Arthropoda</taxon>
        <taxon>Chelicerata</taxon>
        <taxon>Arachnida</taxon>
        <taxon>Araneae</taxon>
        <taxon>Araneomorphae</taxon>
        <taxon>Entelegynae</taxon>
        <taxon>Araneoidea</taxon>
        <taxon>Araneidae</taxon>
        <taxon>Caerostris</taxon>
    </lineage>
</organism>
<feature type="compositionally biased region" description="Polar residues" evidence="2">
    <location>
        <begin position="389"/>
        <end position="409"/>
    </location>
</feature>
<comment type="caution">
    <text evidence="3">The sequence shown here is derived from an EMBL/GenBank/DDBJ whole genome shotgun (WGS) entry which is preliminary data.</text>
</comment>
<evidence type="ECO:0008006" key="5">
    <source>
        <dbReference type="Google" id="ProtNLM"/>
    </source>
</evidence>
<evidence type="ECO:0000313" key="3">
    <source>
        <dbReference type="EMBL" id="GIX76757.1"/>
    </source>
</evidence>
<feature type="coiled-coil region" evidence="1">
    <location>
        <begin position="250"/>
        <end position="284"/>
    </location>
</feature>
<evidence type="ECO:0000313" key="4">
    <source>
        <dbReference type="Proteomes" id="UP001054837"/>
    </source>
</evidence>
<sequence length="431" mass="50024">MLSEKSSDTSILTDKTTSDVSEIGIYKVDLMTDKELKDYIKVLKEESEIMETFLIDPQSKNMALQNCLDNTETVALIEYGKFIQKEIALQQLLSETNESFKDEEKRQFMLEFESNQELARNVLCNFEKVQETSAIQLEESDCNRVNLNDRDKHVENINFLKKVVEADLKEQTHEEWDTLMTKRRDALEKVSTEFCKKYHNMQLDFVDDKLKVLASSWDDALIKNFKGNGNAVSKMNLYFKEIFLKNIKTSVNLKNKLRNLEKELRRVNNLFKDAKEKNKELLNIVQNRDRGRGPPCDAGIVRAENLDMKRLDELIFKNNIMTGKLRQITEERDDIKRKYIAQIRRIYHKADFKSYLTEQMLISLLDKRHGSGKSTSFDEKSESSSKTSAPTTISEVFSNPSGQTTSESSYTDREYEDSSEEKDVILSSSTF</sequence>
<name>A0AAV4MW88_9ARAC</name>
<accession>A0AAV4MW88</accession>
<evidence type="ECO:0000256" key="1">
    <source>
        <dbReference type="SAM" id="Coils"/>
    </source>
</evidence>
<dbReference type="EMBL" id="BPLQ01000966">
    <property type="protein sequence ID" value="GIX76757.1"/>
    <property type="molecule type" value="Genomic_DNA"/>
</dbReference>
<dbReference type="Proteomes" id="UP001054837">
    <property type="component" value="Unassembled WGS sequence"/>
</dbReference>
<proteinExistence type="predicted"/>
<evidence type="ECO:0000256" key="2">
    <source>
        <dbReference type="SAM" id="MobiDB-lite"/>
    </source>
</evidence>
<keyword evidence="4" id="KW-1185">Reference proteome</keyword>
<keyword evidence="1" id="KW-0175">Coiled coil</keyword>
<feature type="region of interest" description="Disordered" evidence="2">
    <location>
        <begin position="372"/>
        <end position="431"/>
    </location>
</feature>
<dbReference type="AlphaFoldDB" id="A0AAV4MW88"/>
<protein>
    <recommendedName>
        <fullName evidence="5">DUF4201 domain-containing protein</fullName>
    </recommendedName>
</protein>
<reference evidence="3 4" key="1">
    <citation type="submission" date="2021-06" db="EMBL/GenBank/DDBJ databases">
        <title>Caerostris darwini draft genome.</title>
        <authorList>
            <person name="Kono N."/>
            <person name="Arakawa K."/>
        </authorList>
    </citation>
    <scope>NUCLEOTIDE SEQUENCE [LARGE SCALE GENOMIC DNA]</scope>
</reference>